<dbReference type="EMBL" id="SACT01000001">
    <property type="protein sequence ID" value="RVT53762.1"/>
    <property type="molecule type" value="Genomic_DNA"/>
</dbReference>
<dbReference type="OrthoDB" id="9178117at2"/>
<accession>A0A3S3SEN9</accession>
<gene>
    <name evidence="2" type="ORF">ENE75_02400</name>
</gene>
<feature type="transmembrane region" description="Helical" evidence="1">
    <location>
        <begin position="200"/>
        <end position="221"/>
    </location>
</feature>
<reference evidence="2 3" key="1">
    <citation type="submission" date="2019-01" db="EMBL/GenBank/DDBJ databases">
        <authorList>
            <person name="Chen W.-M."/>
        </authorList>
    </citation>
    <scope>NUCLEOTIDE SEQUENCE [LARGE SCALE GENOMIC DNA]</scope>
    <source>
        <strain evidence="2 3">ICH-3</strain>
    </source>
</reference>
<evidence type="ECO:0000313" key="3">
    <source>
        <dbReference type="Proteomes" id="UP000288178"/>
    </source>
</evidence>
<keyword evidence="1" id="KW-1133">Transmembrane helix</keyword>
<dbReference type="Proteomes" id="UP000288178">
    <property type="component" value="Unassembled WGS sequence"/>
</dbReference>
<dbReference type="AlphaFoldDB" id="A0A3S3SEN9"/>
<feature type="transmembrane region" description="Helical" evidence="1">
    <location>
        <begin position="153"/>
        <end position="171"/>
    </location>
</feature>
<keyword evidence="1" id="KW-0472">Membrane</keyword>
<sequence>MTDDDLNLTQWSAVVALLVVLLVPLAVAGAAWARRRYVRAITALQADLARGDGGVQLHRPTAPPNRTPLDIDLMDADQVAAATGGTPATGARRLRRRVLGVQFTAGLLYWWLLLCVLLVAGVVWWQMSGEPALGDPASDEGAANLAETLATQLVLWPLLVLPAVLGWAFQAGLPEDRVWLGAGLTVAAFGLGLVGSGAELGAALVLATAAAMLAALLAAFLRPAVRGAGPPLVAALTIGLVVFAFGVAFAAAFDDGEDSETTAEDWLWASLYLLLVLGLAGAAAWRMLLRLARRYEERRFSDQQMALHAYWALITGWCGALVLAVSFDARTQHAMEWMAAVVLVAWFGWRALERVALWWARRGAPAPCGALLMLRVFKPSARSEAFTDRFLARWRFAGPTWMIAGPDLAGGHLEPDEFFAFLRGRLREHFIVDPAEIAPRLQSLDSTRDPDGRCRVHELFCSNATWRETVLALMDRAGAVLLDLREYHPGRLGTRFELEAVLQRVPLQRLVVLVAAGDDPAVVEAEVRDAWRLVDPRGRSDESPRLTVLSVDQGSAAEMHGLLAACAAATTGAGDTQR</sequence>
<keyword evidence="1" id="KW-0812">Transmembrane</keyword>
<dbReference type="RefSeq" id="WP_128195250.1">
    <property type="nucleotide sequence ID" value="NZ_SACT01000001.1"/>
</dbReference>
<feature type="transmembrane region" description="Helical" evidence="1">
    <location>
        <begin position="233"/>
        <end position="254"/>
    </location>
</feature>
<feature type="transmembrane region" description="Helical" evidence="1">
    <location>
        <begin position="12"/>
        <end position="33"/>
    </location>
</feature>
<feature type="transmembrane region" description="Helical" evidence="1">
    <location>
        <begin position="103"/>
        <end position="125"/>
    </location>
</feature>
<evidence type="ECO:0000313" key="2">
    <source>
        <dbReference type="EMBL" id="RVT53762.1"/>
    </source>
</evidence>
<feature type="transmembrane region" description="Helical" evidence="1">
    <location>
        <begin position="266"/>
        <end position="288"/>
    </location>
</feature>
<feature type="transmembrane region" description="Helical" evidence="1">
    <location>
        <begin position="333"/>
        <end position="352"/>
    </location>
</feature>
<protein>
    <submittedName>
        <fullName evidence="2">Uncharacterized protein</fullName>
    </submittedName>
</protein>
<proteinExistence type="predicted"/>
<name>A0A3S3SEN9_9BURK</name>
<feature type="transmembrane region" description="Helical" evidence="1">
    <location>
        <begin position="309"/>
        <end position="327"/>
    </location>
</feature>
<organism evidence="2 3">
    <name type="scientific">Rubrivivax albus</name>
    <dbReference type="NCBI Taxonomy" id="2499835"/>
    <lineage>
        <taxon>Bacteria</taxon>
        <taxon>Pseudomonadati</taxon>
        <taxon>Pseudomonadota</taxon>
        <taxon>Betaproteobacteria</taxon>
        <taxon>Burkholderiales</taxon>
        <taxon>Sphaerotilaceae</taxon>
        <taxon>Rubrivivax</taxon>
    </lineage>
</organism>
<comment type="caution">
    <text evidence="2">The sequence shown here is derived from an EMBL/GenBank/DDBJ whole genome shotgun (WGS) entry which is preliminary data.</text>
</comment>
<keyword evidence="3" id="KW-1185">Reference proteome</keyword>
<evidence type="ECO:0000256" key="1">
    <source>
        <dbReference type="SAM" id="Phobius"/>
    </source>
</evidence>
<feature type="transmembrane region" description="Helical" evidence="1">
    <location>
        <begin position="178"/>
        <end position="194"/>
    </location>
</feature>